<protein>
    <recommendedName>
        <fullName evidence="5">Flavin-dependent thymidylate synthase</fullName>
        <shortName evidence="5">FDTS</shortName>
        <ecNumber evidence="5">2.1.1.148</ecNumber>
    </recommendedName>
    <alternativeName>
        <fullName evidence="5">FAD-dependent thymidylate synthase</fullName>
    </alternativeName>
    <alternativeName>
        <fullName evidence="5">Thymidylate synthase ThyX</fullName>
        <shortName evidence="5">TS</shortName>
        <shortName evidence="5">TSase</shortName>
    </alternativeName>
</protein>
<gene>
    <name evidence="5 6" type="primary">thyX</name>
    <name evidence="6" type="ORF">OG699_37795</name>
</gene>
<keyword evidence="5" id="KW-0521">NADP</keyword>
<dbReference type="Gene3D" id="3.30.1360.170">
    <property type="match status" value="1"/>
</dbReference>
<organism evidence="6">
    <name type="scientific">Streptomyces sp. NBC_01393</name>
    <dbReference type="NCBI Taxonomy" id="2903851"/>
    <lineage>
        <taxon>Bacteria</taxon>
        <taxon>Bacillati</taxon>
        <taxon>Actinomycetota</taxon>
        <taxon>Actinomycetes</taxon>
        <taxon>Kitasatosporales</taxon>
        <taxon>Streptomycetaceae</taxon>
        <taxon>Streptomyces</taxon>
    </lineage>
</organism>
<feature type="binding site" evidence="5">
    <location>
        <position position="182"/>
    </location>
    <ligand>
        <name>FAD</name>
        <dbReference type="ChEBI" id="CHEBI:57692"/>
        <note>ligand shared between neighboring subunits</note>
    </ligand>
</feature>
<keyword evidence="1 5" id="KW-0489">Methyltransferase</keyword>
<comment type="function">
    <text evidence="5">Catalyzes the reductive methylation of 2'-deoxyuridine-5'-monophosphate (dUMP) to 2'-deoxythymidine-5'-monophosphate (dTMP) while utilizing 5,10-methylenetetrahydrofolate (mTHF) as the methyl donor, and NADPH and FADH(2) as the reductant.</text>
</comment>
<evidence type="ECO:0000256" key="4">
    <source>
        <dbReference type="ARBA" id="ARBA00022827"/>
    </source>
</evidence>
<keyword evidence="5 6" id="KW-0808">Transferase</keyword>
<comment type="pathway">
    <text evidence="5">Pyrimidine metabolism; dTTP biosynthesis.</text>
</comment>
<feature type="binding site" evidence="5">
    <location>
        <position position="187"/>
    </location>
    <ligand>
        <name>dUMP</name>
        <dbReference type="ChEBI" id="CHEBI:246422"/>
        <note>ligand shared between dimeric partners</note>
    </ligand>
</feature>
<dbReference type="EMBL" id="CP109546">
    <property type="protein sequence ID" value="WTZ15040.1"/>
    <property type="molecule type" value="Genomic_DNA"/>
</dbReference>
<feature type="binding site" evidence="5">
    <location>
        <position position="56"/>
    </location>
    <ligand>
        <name>FAD</name>
        <dbReference type="ChEBI" id="CHEBI:57692"/>
        <note>ligand shared between neighboring subunits</note>
    </ligand>
</feature>
<feature type="active site" description="Involved in ionization of N3 of dUMP, leading to its activation" evidence="5">
    <location>
        <position position="187"/>
    </location>
</feature>
<name>A0AAU3IB07_9ACTN</name>
<dbReference type="GO" id="GO:0050797">
    <property type="term" value="F:thymidylate synthase (FAD) activity"/>
    <property type="evidence" value="ECO:0007669"/>
    <property type="project" value="UniProtKB-UniRule"/>
</dbReference>
<evidence type="ECO:0000313" key="6">
    <source>
        <dbReference type="EMBL" id="WTZ15040.1"/>
    </source>
</evidence>
<accession>A0AAU3IB07</accession>
<feature type="binding site" description="in other chain" evidence="5">
    <location>
        <begin position="88"/>
        <end position="92"/>
    </location>
    <ligand>
        <name>dUMP</name>
        <dbReference type="ChEBI" id="CHEBI:246422"/>
        <note>ligand shared between dimeric partners</note>
    </ligand>
</feature>
<dbReference type="GO" id="GO:0032259">
    <property type="term" value="P:methylation"/>
    <property type="evidence" value="ECO:0007669"/>
    <property type="project" value="UniProtKB-KW"/>
</dbReference>
<dbReference type="HAMAP" id="MF_01408">
    <property type="entry name" value="ThyX"/>
    <property type="match status" value="1"/>
</dbReference>
<dbReference type="InterPro" id="IPR003669">
    <property type="entry name" value="Thymidylate_synthase_ThyX"/>
</dbReference>
<keyword evidence="2 5" id="KW-0285">Flavoprotein</keyword>
<dbReference type="AlphaFoldDB" id="A0AAU3IB07"/>
<dbReference type="GO" id="GO:0006231">
    <property type="term" value="P:dTMP biosynthetic process"/>
    <property type="evidence" value="ECO:0007669"/>
    <property type="project" value="UniProtKB-UniRule"/>
</dbReference>
<evidence type="ECO:0000256" key="5">
    <source>
        <dbReference type="HAMAP-Rule" id="MF_01408"/>
    </source>
</evidence>
<evidence type="ECO:0000256" key="2">
    <source>
        <dbReference type="ARBA" id="ARBA00022630"/>
    </source>
</evidence>
<dbReference type="NCBIfam" id="TIGR02170">
    <property type="entry name" value="thyX"/>
    <property type="match status" value="1"/>
</dbReference>
<feature type="binding site" evidence="5">
    <location>
        <begin position="176"/>
        <end position="178"/>
    </location>
    <ligand>
        <name>FAD</name>
        <dbReference type="ChEBI" id="CHEBI:57692"/>
        <note>ligand shared between neighboring subunits</note>
    </ligand>
</feature>
<dbReference type="EC" id="2.1.1.148" evidence="5"/>
<dbReference type="PANTHER" id="PTHR34934:SF1">
    <property type="entry name" value="FLAVIN-DEPENDENT THYMIDYLATE SYNTHASE"/>
    <property type="match status" value="1"/>
</dbReference>
<comment type="similarity">
    <text evidence="5">Belongs to the thymidylate synthase ThyX family.</text>
</comment>
<feature type="binding site" description="in other chain" evidence="5">
    <location>
        <position position="160"/>
    </location>
    <ligand>
        <name>dUMP</name>
        <dbReference type="ChEBI" id="CHEBI:246422"/>
        <note>ligand shared between dimeric partners</note>
    </ligand>
</feature>
<proteinExistence type="inferred from homology"/>
<dbReference type="InterPro" id="IPR036098">
    <property type="entry name" value="Thymidylate_synthase_ThyX_sf"/>
</dbReference>
<dbReference type="GO" id="GO:0006235">
    <property type="term" value="P:dTTP biosynthetic process"/>
    <property type="evidence" value="ECO:0007669"/>
    <property type="project" value="UniProtKB-UniRule"/>
</dbReference>
<dbReference type="PANTHER" id="PTHR34934">
    <property type="entry name" value="FLAVIN-DEPENDENT THYMIDYLATE SYNTHASE"/>
    <property type="match status" value="1"/>
</dbReference>
<dbReference type="GO" id="GO:0070402">
    <property type="term" value="F:NADPH binding"/>
    <property type="evidence" value="ECO:0007669"/>
    <property type="project" value="TreeGrafter"/>
</dbReference>
<keyword evidence="3 5" id="KW-0545">Nucleotide biosynthesis</keyword>
<evidence type="ECO:0000256" key="1">
    <source>
        <dbReference type="ARBA" id="ARBA00022603"/>
    </source>
</evidence>
<comment type="cofactor">
    <cofactor evidence="5">
        <name>FAD</name>
        <dbReference type="ChEBI" id="CHEBI:57692"/>
    </cofactor>
    <text evidence="5">Binds 4 FAD per tetramer. Each FAD binding site is formed by three monomers.</text>
</comment>
<feature type="binding site" evidence="5">
    <location>
        <position position="88"/>
    </location>
    <ligand>
        <name>FAD</name>
        <dbReference type="ChEBI" id="CHEBI:57692"/>
        <note>ligand shared between neighboring subunits</note>
    </ligand>
</feature>
<evidence type="ECO:0000256" key="3">
    <source>
        <dbReference type="ARBA" id="ARBA00022727"/>
    </source>
</evidence>
<comment type="catalytic activity">
    <reaction evidence="5">
        <text>dUMP + (6R)-5,10-methylene-5,6,7,8-tetrahydrofolate + NADPH + H(+) = dTMP + (6S)-5,6,7,8-tetrahydrofolate + NADP(+)</text>
        <dbReference type="Rhea" id="RHEA:29043"/>
        <dbReference type="ChEBI" id="CHEBI:15378"/>
        <dbReference type="ChEBI" id="CHEBI:15636"/>
        <dbReference type="ChEBI" id="CHEBI:57453"/>
        <dbReference type="ChEBI" id="CHEBI:57783"/>
        <dbReference type="ChEBI" id="CHEBI:58349"/>
        <dbReference type="ChEBI" id="CHEBI:63528"/>
        <dbReference type="ChEBI" id="CHEBI:246422"/>
        <dbReference type="EC" id="2.1.1.148"/>
    </reaction>
</comment>
<dbReference type="SUPFAM" id="SSF69796">
    <property type="entry name" value="Thymidylate synthase-complementing protein Thy1"/>
    <property type="match status" value="1"/>
</dbReference>
<dbReference type="CDD" id="cd20175">
    <property type="entry name" value="ThyX"/>
    <property type="match status" value="1"/>
</dbReference>
<dbReference type="PROSITE" id="PS51331">
    <property type="entry name" value="THYX"/>
    <property type="match status" value="1"/>
</dbReference>
<sequence length="233" mass="26268">MSLRSGVSAELDGDNIAGSDAKICQAARVSTLGRLAVHTGETSGLINYLMRNRHGSPFEHGSLSFLVEAPIFVAREFMRHRAGWSYNESSGRYSELDPVFYVPSEVRPLVQQGKPGEYEFVEGDWEQYGITRWEHDQAYRIAWSAYRRMLEAGVAKEVARNVLPVGIFTSFYATCNPRSLMHFLSLRTKAENSTFKSFPQVEIAQVAQDMEAQFAEHFPLTYEAFVKNGRVAP</sequence>
<comment type="subunit">
    <text evidence="5">Homotetramer.</text>
</comment>
<dbReference type="GO" id="GO:0004799">
    <property type="term" value="F:thymidylate synthase activity"/>
    <property type="evidence" value="ECO:0007669"/>
    <property type="project" value="TreeGrafter"/>
</dbReference>
<feature type="binding site" evidence="5">
    <location>
        <begin position="76"/>
        <end position="79"/>
    </location>
    <ligand>
        <name>dUMP</name>
        <dbReference type="ChEBI" id="CHEBI:246422"/>
        <note>ligand shared between dimeric partners</note>
    </ligand>
</feature>
<dbReference type="GO" id="GO:0050660">
    <property type="term" value="F:flavin adenine dinucleotide binding"/>
    <property type="evidence" value="ECO:0007669"/>
    <property type="project" value="UniProtKB-UniRule"/>
</dbReference>
<feature type="binding site" evidence="5">
    <location>
        <begin position="79"/>
        <end position="81"/>
    </location>
    <ligand>
        <name>FAD</name>
        <dbReference type="ChEBI" id="CHEBI:57692"/>
        <note>ligand shared between neighboring subunits</note>
    </ligand>
</feature>
<keyword evidence="4 5" id="KW-0274">FAD</keyword>
<reference evidence="6" key="1">
    <citation type="submission" date="2022-10" db="EMBL/GenBank/DDBJ databases">
        <title>The complete genomes of actinobacterial strains from the NBC collection.</title>
        <authorList>
            <person name="Joergensen T.S."/>
            <person name="Alvarez Arevalo M."/>
            <person name="Sterndorff E.B."/>
            <person name="Faurdal D."/>
            <person name="Vuksanovic O."/>
            <person name="Mourched A.-S."/>
            <person name="Charusanti P."/>
            <person name="Shaw S."/>
            <person name="Blin K."/>
            <person name="Weber T."/>
        </authorList>
    </citation>
    <scope>NUCLEOTIDE SEQUENCE</scope>
    <source>
        <strain evidence="6">NBC_01393</strain>
    </source>
</reference>
<dbReference type="Pfam" id="PF02511">
    <property type="entry name" value="Thy1"/>
    <property type="match status" value="1"/>
</dbReference>